<dbReference type="Pfam" id="PF16198">
    <property type="entry name" value="TruB_C_2"/>
    <property type="match status" value="1"/>
</dbReference>
<dbReference type="InterPro" id="IPR032819">
    <property type="entry name" value="TruB_C"/>
</dbReference>
<dbReference type="InterPro" id="IPR020103">
    <property type="entry name" value="PsdUridine_synth_cat_dom_sf"/>
</dbReference>
<dbReference type="Gene3D" id="2.30.130.10">
    <property type="entry name" value="PUA domain"/>
    <property type="match status" value="1"/>
</dbReference>
<comment type="function">
    <text evidence="5">Responsible for synthesis of pseudouridine from uracil-55 in the psi GC loop of transfer RNAs.</text>
</comment>
<sequence length="304" mass="33864">MITETAFTNQPLMGFINIDKPIDVTSHDCVAKVRRWAKMKRVGHGGTLDPAATGVLPLAVGKATRLLQFLPNGKAYQATIRLGWRTSSDDLEGEIIEQTSASHLTLDQVKPHLQQFLGKIIQIPPVYSAIQKDGKRLYELARQGKSVDVPPREVEIDQIEILNWQGGEFPELTLEIRCKSGTYIRSIARDLGKAVGTGGTLSALRRTKSSGFSLEDSFTLPNLETELRDGKFTPLPLDYPLQHLERIDLDSNQARRWCQGQFVVLSTASDRPSFLRVYREDGLFLGVGEKVPPEILKPKTVMEA</sequence>
<comment type="catalytic activity">
    <reaction evidence="1 5">
        <text>uridine(55) in tRNA = pseudouridine(55) in tRNA</text>
        <dbReference type="Rhea" id="RHEA:42532"/>
        <dbReference type="Rhea" id="RHEA-COMP:10101"/>
        <dbReference type="Rhea" id="RHEA-COMP:10102"/>
        <dbReference type="ChEBI" id="CHEBI:65314"/>
        <dbReference type="ChEBI" id="CHEBI:65315"/>
        <dbReference type="EC" id="5.4.99.25"/>
    </reaction>
</comment>
<dbReference type="KEGG" id="dsl:Dacsa_0145"/>
<keyword evidence="10" id="KW-1185">Reference proteome</keyword>
<evidence type="ECO:0000256" key="1">
    <source>
        <dbReference type="ARBA" id="ARBA00000385"/>
    </source>
</evidence>
<dbReference type="GO" id="GO:1990481">
    <property type="term" value="P:mRNA pseudouridine synthesis"/>
    <property type="evidence" value="ECO:0007669"/>
    <property type="project" value="TreeGrafter"/>
</dbReference>
<feature type="domain" description="tRNA pseudouridine synthase II TruB subfamily 1 C-terminal" evidence="7">
    <location>
        <begin position="247"/>
        <end position="301"/>
    </location>
</feature>
<dbReference type="GO" id="GO:0160148">
    <property type="term" value="F:tRNA pseudouridine(55) synthase activity"/>
    <property type="evidence" value="ECO:0007669"/>
    <property type="project" value="UniProtKB-EC"/>
</dbReference>
<dbReference type="PATRIC" id="fig|13035.3.peg.163"/>
<dbReference type="NCBIfam" id="TIGR00431">
    <property type="entry name" value="TruB"/>
    <property type="match status" value="1"/>
</dbReference>
<evidence type="ECO:0000256" key="5">
    <source>
        <dbReference type="HAMAP-Rule" id="MF_01080"/>
    </source>
</evidence>
<proteinExistence type="inferred from homology"/>
<organism evidence="9 10">
    <name type="scientific">Dactylococcopsis salina (strain PCC 8305)</name>
    <name type="common">Myxobactron salinum</name>
    <dbReference type="NCBI Taxonomy" id="13035"/>
    <lineage>
        <taxon>Bacteria</taxon>
        <taxon>Bacillati</taxon>
        <taxon>Cyanobacteriota</taxon>
        <taxon>Cyanophyceae</taxon>
        <taxon>Nodosilineales</taxon>
        <taxon>Cymatolegaceae</taxon>
        <taxon>Dactylococcopsis</taxon>
    </lineage>
</organism>
<dbReference type="InterPro" id="IPR002501">
    <property type="entry name" value="PsdUridine_synth_N"/>
</dbReference>
<keyword evidence="3 5" id="KW-0819">tRNA processing</keyword>
<evidence type="ECO:0000256" key="3">
    <source>
        <dbReference type="ARBA" id="ARBA00022694"/>
    </source>
</evidence>
<dbReference type="HOGENOM" id="CLU_032087_0_0_3"/>
<dbReference type="PANTHER" id="PTHR13767:SF2">
    <property type="entry name" value="PSEUDOURIDYLATE SYNTHASE TRUB1"/>
    <property type="match status" value="1"/>
</dbReference>
<dbReference type="CDD" id="cd21152">
    <property type="entry name" value="PUA_TruB_bacterial"/>
    <property type="match status" value="1"/>
</dbReference>
<dbReference type="SUPFAM" id="SSF88697">
    <property type="entry name" value="PUA domain-like"/>
    <property type="match status" value="1"/>
</dbReference>
<dbReference type="Gene3D" id="3.30.2350.10">
    <property type="entry name" value="Pseudouridine synthase"/>
    <property type="match status" value="1"/>
</dbReference>
<dbReference type="EMBL" id="CP003944">
    <property type="protein sequence ID" value="AFZ48960.1"/>
    <property type="molecule type" value="Genomic_DNA"/>
</dbReference>
<accession>K9YRH6</accession>
<dbReference type="HAMAP" id="MF_01080">
    <property type="entry name" value="TruB_bact"/>
    <property type="match status" value="1"/>
</dbReference>
<dbReference type="GO" id="GO:0003723">
    <property type="term" value="F:RNA binding"/>
    <property type="evidence" value="ECO:0007669"/>
    <property type="project" value="InterPro"/>
</dbReference>
<feature type="domain" description="tRNA pseudouridylate synthase B C-terminal" evidence="8">
    <location>
        <begin position="185"/>
        <end position="227"/>
    </location>
</feature>
<dbReference type="Proteomes" id="UP000010482">
    <property type="component" value="Chromosome"/>
</dbReference>
<keyword evidence="4 5" id="KW-0413">Isomerase</keyword>
<dbReference type="Pfam" id="PF09157">
    <property type="entry name" value="TruB-C_2"/>
    <property type="match status" value="1"/>
</dbReference>
<dbReference type="STRING" id="13035.Dacsa_0145"/>
<feature type="active site" description="Nucleophile" evidence="5">
    <location>
        <position position="49"/>
    </location>
</feature>
<dbReference type="CDD" id="cd02573">
    <property type="entry name" value="PseudoU_synth_EcTruB"/>
    <property type="match status" value="1"/>
</dbReference>
<feature type="domain" description="Pseudouridine synthase II N-terminal" evidence="6">
    <location>
        <begin position="34"/>
        <end position="184"/>
    </location>
</feature>
<dbReference type="eggNOG" id="COG0130">
    <property type="taxonomic scope" value="Bacteria"/>
</dbReference>
<dbReference type="InterPro" id="IPR014780">
    <property type="entry name" value="tRNA_psdUridine_synth_TruB"/>
</dbReference>
<reference evidence="9" key="1">
    <citation type="submission" date="2012-04" db="EMBL/GenBank/DDBJ databases">
        <title>Finished genome of Dactylococcopsis salina PCC 8305.</title>
        <authorList>
            <consortium name="US DOE Joint Genome Institute"/>
            <person name="Gugger M."/>
            <person name="Coursin T."/>
            <person name="Rippka R."/>
            <person name="Tandeau De Marsac N."/>
            <person name="Huntemann M."/>
            <person name="Wei C.-L."/>
            <person name="Han J."/>
            <person name="Detter J.C."/>
            <person name="Han C."/>
            <person name="Tapia R."/>
            <person name="Daligault H."/>
            <person name="Chen A."/>
            <person name="Krypides N."/>
            <person name="Mavromatis K."/>
            <person name="Markowitz V."/>
            <person name="Szeto E."/>
            <person name="Ivanova N."/>
            <person name="Ovchinnikova G."/>
            <person name="Pagani I."/>
            <person name="Pati A."/>
            <person name="Goodwin L."/>
            <person name="Peters L."/>
            <person name="Pitluck S."/>
            <person name="Woyke T."/>
            <person name="Kerfeld C."/>
        </authorList>
    </citation>
    <scope>NUCLEOTIDE SEQUENCE [LARGE SCALE GENOMIC DNA]</scope>
    <source>
        <strain evidence="9">PCC 8305</strain>
    </source>
</reference>
<dbReference type="InterPro" id="IPR015947">
    <property type="entry name" value="PUA-like_sf"/>
</dbReference>
<evidence type="ECO:0000313" key="10">
    <source>
        <dbReference type="Proteomes" id="UP000010482"/>
    </source>
</evidence>
<evidence type="ECO:0000313" key="9">
    <source>
        <dbReference type="EMBL" id="AFZ48960.1"/>
    </source>
</evidence>
<name>K9YRH6_DACS8</name>
<evidence type="ECO:0000259" key="7">
    <source>
        <dbReference type="Pfam" id="PF09157"/>
    </source>
</evidence>
<evidence type="ECO:0000259" key="8">
    <source>
        <dbReference type="Pfam" id="PF16198"/>
    </source>
</evidence>
<dbReference type="Pfam" id="PF01509">
    <property type="entry name" value="TruB_N"/>
    <property type="match status" value="1"/>
</dbReference>
<dbReference type="InterPro" id="IPR036974">
    <property type="entry name" value="PUA_sf"/>
</dbReference>
<dbReference type="GO" id="GO:0031119">
    <property type="term" value="P:tRNA pseudouridine synthesis"/>
    <property type="evidence" value="ECO:0007669"/>
    <property type="project" value="UniProtKB-UniRule"/>
</dbReference>
<dbReference type="AlphaFoldDB" id="K9YRH6"/>
<evidence type="ECO:0000259" key="6">
    <source>
        <dbReference type="Pfam" id="PF01509"/>
    </source>
</evidence>
<comment type="similarity">
    <text evidence="2 5">Belongs to the pseudouridine synthase TruB family. Type 1 subfamily.</text>
</comment>
<evidence type="ECO:0000256" key="2">
    <source>
        <dbReference type="ARBA" id="ARBA00005642"/>
    </source>
</evidence>
<dbReference type="EC" id="5.4.99.25" evidence="5"/>
<dbReference type="InterPro" id="IPR015240">
    <property type="entry name" value="tRNA_sdUridine_synth_fam1_C"/>
</dbReference>
<protein>
    <recommendedName>
        <fullName evidence="5">tRNA pseudouridine synthase B</fullName>
        <ecNumber evidence="5">5.4.99.25</ecNumber>
    </recommendedName>
    <alternativeName>
        <fullName evidence="5">tRNA pseudouridine(55) synthase</fullName>
        <shortName evidence="5">Psi55 synthase</shortName>
    </alternativeName>
    <alternativeName>
        <fullName evidence="5">tRNA pseudouridylate synthase</fullName>
    </alternativeName>
    <alternativeName>
        <fullName evidence="5">tRNA-uridine isomerase</fullName>
    </alternativeName>
</protein>
<evidence type="ECO:0000256" key="4">
    <source>
        <dbReference type="ARBA" id="ARBA00023235"/>
    </source>
</evidence>
<dbReference type="SUPFAM" id="SSF55120">
    <property type="entry name" value="Pseudouridine synthase"/>
    <property type="match status" value="1"/>
</dbReference>
<dbReference type="PANTHER" id="PTHR13767">
    <property type="entry name" value="TRNA-PSEUDOURIDINE SYNTHASE"/>
    <property type="match status" value="1"/>
</dbReference>
<gene>
    <name evidence="5" type="primary">truB</name>
    <name evidence="9" type="ORF">Dacsa_0145</name>
</gene>